<protein>
    <submittedName>
        <fullName evidence="1">Uncharacterized protein</fullName>
    </submittedName>
</protein>
<proteinExistence type="predicted"/>
<dbReference type="EMBL" id="QJKD01000002">
    <property type="protein sequence ID" value="PXX56166.1"/>
    <property type="molecule type" value="Genomic_DNA"/>
</dbReference>
<evidence type="ECO:0000313" key="2">
    <source>
        <dbReference type="Proteomes" id="UP000248057"/>
    </source>
</evidence>
<sequence length="40" mass="4443">MGKETQKEIIKSIIQYPTSKIKTPEKGCSSFSGVFILLVI</sequence>
<dbReference type="AlphaFoldDB" id="A0A2V3YBC4"/>
<dbReference type="Proteomes" id="UP000248057">
    <property type="component" value="Unassembled WGS sequence"/>
</dbReference>
<accession>A0A2V3YBC4</accession>
<evidence type="ECO:0000313" key="1">
    <source>
        <dbReference type="EMBL" id="PXX56166.1"/>
    </source>
</evidence>
<comment type="caution">
    <text evidence="1">The sequence shown here is derived from an EMBL/GenBank/DDBJ whole genome shotgun (WGS) entry which is preliminary data.</text>
</comment>
<name>A0A2V3YBC4_9FIRM</name>
<keyword evidence="2" id="KW-1185">Reference proteome</keyword>
<gene>
    <name evidence="1" type="ORF">DFR60_102441</name>
</gene>
<reference evidence="1 2" key="1">
    <citation type="submission" date="2018-05" db="EMBL/GenBank/DDBJ databases">
        <title>Genomic Encyclopedia of Type Strains, Phase IV (KMG-IV): sequencing the most valuable type-strain genomes for metagenomic binning, comparative biology and taxonomic classification.</title>
        <authorList>
            <person name="Goeker M."/>
        </authorList>
    </citation>
    <scope>NUCLEOTIDE SEQUENCE [LARGE SCALE GENOMIC DNA]</scope>
    <source>
        <strain evidence="1 2">DSM 24995</strain>
    </source>
</reference>
<organism evidence="1 2">
    <name type="scientific">Hungatella effluvii</name>
    <dbReference type="NCBI Taxonomy" id="1096246"/>
    <lineage>
        <taxon>Bacteria</taxon>
        <taxon>Bacillati</taxon>
        <taxon>Bacillota</taxon>
        <taxon>Clostridia</taxon>
        <taxon>Lachnospirales</taxon>
        <taxon>Lachnospiraceae</taxon>
        <taxon>Hungatella</taxon>
    </lineage>
</organism>